<evidence type="ECO:0000256" key="4">
    <source>
        <dbReference type="SAM" id="MobiDB-lite"/>
    </source>
</evidence>
<dbReference type="PANTHER" id="PTHR24198">
    <property type="entry name" value="ANKYRIN REPEAT AND PROTEIN KINASE DOMAIN-CONTAINING PROTEIN"/>
    <property type="match status" value="1"/>
</dbReference>
<protein>
    <submittedName>
        <fullName evidence="6">Ankyrin</fullName>
    </submittedName>
</protein>
<keyword evidence="1" id="KW-0677">Repeat</keyword>
<dbReference type="OrthoDB" id="194358at2759"/>
<dbReference type="PROSITE" id="PS50088">
    <property type="entry name" value="ANK_REPEAT"/>
    <property type="match status" value="2"/>
</dbReference>
<dbReference type="STRING" id="1160509.A0A3N4I4A1"/>
<dbReference type="PANTHER" id="PTHR24198:SF165">
    <property type="entry name" value="ANKYRIN REPEAT-CONTAINING PROTEIN-RELATED"/>
    <property type="match status" value="1"/>
</dbReference>
<evidence type="ECO:0000256" key="5">
    <source>
        <dbReference type="SAM" id="Phobius"/>
    </source>
</evidence>
<reference evidence="6 7" key="1">
    <citation type="journal article" date="2018" name="Nat. Ecol. Evol.">
        <title>Pezizomycetes genomes reveal the molecular basis of ectomycorrhizal truffle lifestyle.</title>
        <authorList>
            <person name="Murat C."/>
            <person name="Payen T."/>
            <person name="Noel B."/>
            <person name="Kuo A."/>
            <person name="Morin E."/>
            <person name="Chen J."/>
            <person name="Kohler A."/>
            <person name="Krizsan K."/>
            <person name="Balestrini R."/>
            <person name="Da Silva C."/>
            <person name="Montanini B."/>
            <person name="Hainaut M."/>
            <person name="Levati E."/>
            <person name="Barry K.W."/>
            <person name="Belfiori B."/>
            <person name="Cichocki N."/>
            <person name="Clum A."/>
            <person name="Dockter R.B."/>
            <person name="Fauchery L."/>
            <person name="Guy J."/>
            <person name="Iotti M."/>
            <person name="Le Tacon F."/>
            <person name="Lindquist E.A."/>
            <person name="Lipzen A."/>
            <person name="Malagnac F."/>
            <person name="Mello A."/>
            <person name="Molinier V."/>
            <person name="Miyauchi S."/>
            <person name="Poulain J."/>
            <person name="Riccioni C."/>
            <person name="Rubini A."/>
            <person name="Sitrit Y."/>
            <person name="Splivallo R."/>
            <person name="Traeger S."/>
            <person name="Wang M."/>
            <person name="Zifcakova L."/>
            <person name="Wipf D."/>
            <person name="Zambonelli A."/>
            <person name="Paolocci F."/>
            <person name="Nowrousian M."/>
            <person name="Ottonello S."/>
            <person name="Baldrian P."/>
            <person name="Spatafora J.W."/>
            <person name="Henrissat B."/>
            <person name="Nagy L.G."/>
            <person name="Aury J.M."/>
            <person name="Wincker P."/>
            <person name="Grigoriev I.V."/>
            <person name="Bonfante P."/>
            <person name="Martin F.M."/>
        </authorList>
    </citation>
    <scope>NUCLEOTIDE SEQUENCE [LARGE SCALE GENOMIC DNA]</scope>
    <source>
        <strain evidence="6 7">RN42</strain>
    </source>
</reference>
<evidence type="ECO:0000256" key="3">
    <source>
        <dbReference type="PROSITE-ProRule" id="PRU00023"/>
    </source>
</evidence>
<dbReference type="Proteomes" id="UP000275078">
    <property type="component" value="Unassembled WGS sequence"/>
</dbReference>
<feature type="region of interest" description="Disordered" evidence="4">
    <location>
        <begin position="166"/>
        <end position="194"/>
    </location>
</feature>
<keyword evidence="7" id="KW-1185">Reference proteome</keyword>
<keyword evidence="5" id="KW-1133">Transmembrane helix</keyword>
<dbReference type="SUPFAM" id="SSF48403">
    <property type="entry name" value="Ankyrin repeat"/>
    <property type="match status" value="2"/>
</dbReference>
<dbReference type="InterPro" id="IPR036770">
    <property type="entry name" value="Ankyrin_rpt-contain_sf"/>
</dbReference>
<evidence type="ECO:0000313" key="6">
    <source>
        <dbReference type="EMBL" id="RPA76684.1"/>
    </source>
</evidence>
<feature type="repeat" description="ANK" evidence="3">
    <location>
        <begin position="1032"/>
        <end position="1064"/>
    </location>
</feature>
<feature type="transmembrane region" description="Helical" evidence="5">
    <location>
        <begin position="43"/>
        <end position="65"/>
    </location>
</feature>
<dbReference type="SMART" id="SM00248">
    <property type="entry name" value="ANK"/>
    <property type="match status" value="13"/>
</dbReference>
<dbReference type="Gene3D" id="1.25.40.20">
    <property type="entry name" value="Ankyrin repeat-containing domain"/>
    <property type="match status" value="3"/>
</dbReference>
<name>A0A3N4I4A1_ASCIM</name>
<evidence type="ECO:0000256" key="1">
    <source>
        <dbReference type="ARBA" id="ARBA00022737"/>
    </source>
</evidence>
<keyword evidence="2 3" id="KW-0040">ANK repeat</keyword>
<keyword evidence="5" id="KW-0472">Membrane</keyword>
<feature type="compositionally biased region" description="Polar residues" evidence="4">
    <location>
        <begin position="456"/>
        <end position="466"/>
    </location>
</feature>
<feature type="transmembrane region" description="Helical" evidence="5">
    <location>
        <begin position="341"/>
        <end position="360"/>
    </location>
</feature>
<accession>A0A3N4I4A1</accession>
<evidence type="ECO:0000313" key="7">
    <source>
        <dbReference type="Proteomes" id="UP000275078"/>
    </source>
</evidence>
<feature type="transmembrane region" description="Helical" evidence="5">
    <location>
        <begin position="251"/>
        <end position="274"/>
    </location>
</feature>
<organism evidence="6 7">
    <name type="scientific">Ascobolus immersus RN42</name>
    <dbReference type="NCBI Taxonomy" id="1160509"/>
    <lineage>
        <taxon>Eukaryota</taxon>
        <taxon>Fungi</taxon>
        <taxon>Dikarya</taxon>
        <taxon>Ascomycota</taxon>
        <taxon>Pezizomycotina</taxon>
        <taxon>Pezizomycetes</taxon>
        <taxon>Pezizales</taxon>
        <taxon>Ascobolaceae</taxon>
        <taxon>Ascobolus</taxon>
    </lineage>
</organism>
<keyword evidence="5" id="KW-0812">Transmembrane</keyword>
<dbReference type="Pfam" id="PF12796">
    <property type="entry name" value="Ank_2"/>
    <property type="match status" value="2"/>
</dbReference>
<dbReference type="InterPro" id="IPR002110">
    <property type="entry name" value="Ankyrin_rpt"/>
</dbReference>
<proteinExistence type="predicted"/>
<feature type="transmembrane region" description="Helical" evidence="5">
    <location>
        <begin position="212"/>
        <end position="239"/>
    </location>
</feature>
<sequence length="1770" mass="198140">MVNGDWWDDFTENLSTDLAPLIALFGENPTKQYLSECVNFTDVFIFAMAPLGILTAIVSAIRVAGTAGLRAFIGRAKEGGGQAEAELCSSTSREVCELYNNGGIARVFGRPKLLEIVHDRRATNADFYPTEDNPKATPKAGLYTFQEYMEYLKETEGSNEDAEWTEGGVQSQIHKQGASPDTEHNKPIKEGPAFAPNPNLSLNVGIKQRPKWVFTTAAMFGLLIQSFVVVWAILTRYVLDGFVRSSSEDKYAVPMTVIGTFMLCFGNGYCAWLIERTTKERVFYRKKTGPTLKPRSRIYWIQPGIQYIGDQAFDSFLYSDINNSLHSYMTSWKDNRKFHPAHIWIAIICSALGFILQFLGMRACHSSVIMAQLGATIVMSIIRAILRTDRLSTEDNVMGDNPDGYKGHELDWLALNLDDKGAFSRGNEKDRTGKLLNIVTAQQILNDKSSEKGTKSKQSGDTLSSSVRLDDWTPRVFYSGTDANDWRQTIQSSPLDEHHPHEVAMVFLHRKRLAEVTRRERWEDDDLVSVRQLANNLGDAIESTLQAVLNNDFQFREDVEWRDAAQILWNLPCSLLKSISPSPTSEGSIILSVKRNTSADGFIEGDWEADRCELESILGLWVWSIKCSRAFKDDVNFKRLLSFGSASDSGSQALLDFKLWCQGGNTRINEIQSKNITSDHTRFFGLQNLPALNSGVSCSRSALCITSRGSLEMNCAQELYALFFRSLMGLVVDVGGETTVKGENRNFHLSNSNIAQIQKAFTDTCLGSTDDAFTCVFPTLRLQHKMPSVQTAINGSRIVAERYIKEKRWKDAEQLLLWGIRQLSIPESRQDTVVLSIEDEPLKENTHESAFQSINLWRLLMLELCECYRAAALEPHDTDRRMGCGGLLSLLDDGLFQTASTVQLVFRGQACATSREDEHPTLTLAETVIRYCEFVMLLAKEYDYRDIVDKIELQSKERESLVEDLSVDADSGIIAALESYDLAATLYHLGKLHPKEHKITSPALLLACRNGWYAVVKKLIEMSAILEHKEKERRTPLSYAAEYGDLNTLNYLLEKGANPSSADSNRVTPLVHAVGAGRLGVITRLARDPRVDLEARDADGSSLAMKALKLGHEAIFRALVDTQRVDLESSSFGNSLLATATKLGDTNTMSYLLDSGVAELEFRAETALLCDLAVESGSIEALQVILDTGIRIQCRLEAQNAFHSAICAGQLQIVQLFLSEPGLIDPTQPGPFETGRVCSDPNLPASDGEPVVTGTLGELAVLVQPLAVAIARQDSAMVKLLLEHEGVHQTVVENSPYRFRHINSPPQKGEEGIAPNHSADGPTDFLCHATLKASRSKDPSLAGFEILQLLRSAVDGLNGQWVINSDACGRSPLEKAIFYNNPKLTQLLLDIFGDSFRSHPGSLAKILPWPQECDYSTKLCMTTSDFDGFRVPATVYSYSWSLIRSPFWLAYFHPDREENLNLLRVLVESGHIDFNQRNDAFPVEYVFLQAVEAKDIFLVDLFLKADDIDRNVTTARGCNAIHLAVENTGRGFKDTDCTLLTNLLQAGVDPDRQDSEGITPLRATMERHLYRSFELLLNTRRVDINVRTEHGGTPLHFAAYFLTNTDLISELVEAGLDPNQNARFQVDSRLGYFEGTAVNWAFQNCNLVVARFLLSPPYNAKFDPAEAYRSAAKRLGVECFRFLIERGEDPKDAKPLNMVVSELDNWRKARLQWRMLQIIRLLLRFKKVEIDLRDHDRDGHTALYVTVWHAWLNNYSYSRQDSPNDPDPRR</sequence>
<feature type="region of interest" description="Disordered" evidence="4">
    <location>
        <begin position="447"/>
        <end position="466"/>
    </location>
</feature>
<dbReference type="EMBL" id="ML119740">
    <property type="protein sequence ID" value="RPA76684.1"/>
    <property type="molecule type" value="Genomic_DNA"/>
</dbReference>
<evidence type="ECO:0000256" key="2">
    <source>
        <dbReference type="ARBA" id="ARBA00023043"/>
    </source>
</evidence>
<feature type="repeat" description="ANK" evidence="3">
    <location>
        <begin position="1590"/>
        <end position="1623"/>
    </location>
</feature>
<dbReference type="PROSITE" id="PS50297">
    <property type="entry name" value="ANK_REP_REGION"/>
    <property type="match status" value="2"/>
</dbReference>
<gene>
    <name evidence="6" type="ORF">BJ508DRAFT_182041</name>
</gene>